<evidence type="ECO:0000313" key="2">
    <source>
        <dbReference type="EMBL" id="AQA27287.1"/>
    </source>
</evidence>
<dbReference type="GeneID" id="30999677"/>
<dbReference type="RefSeq" id="YP_009345105.1">
    <property type="nucleotide sequence ID" value="NC_033746.1"/>
</dbReference>
<proteinExistence type="predicted"/>
<sequence>MLINPQIADSVYVVSDDDASVEGQPPRKYGKVDDVVEIPLPMDIVEIPPLPDDYQTVVIPETYTEQAIHDVEVGVEDADQEFMDWMHEAYRKGKDEDSRWRNDPVGEIKREWKDGVTAIEDSVNDWLSALKGPTASEIQKESRVGDDVEDMEYDVSHPFYKDDQRINRKQKKDPRPKTTSSRKKYKKGDKEDRRSLKVGKRKRKKEIGTEKKKRKKKKTKR</sequence>
<evidence type="ECO:0000313" key="3">
    <source>
        <dbReference type="Proteomes" id="UP000214348"/>
    </source>
</evidence>
<dbReference type="EMBL" id="KY405006">
    <property type="protein sequence ID" value="AQA27287.1"/>
    <property type="molecule type" value="Genomic_DNA"/>
</dbReference>
<dbReference type="Proteomes" id="UP000214348">
    <property type="component" value="Segment"/>
</dbReference>
<feature type="compositionally biased region" description="Basic residues" evidence="1">
    <location>
        <begin position="167"/>
        <end position="187"/>
    </location>
</feature>
<reference evidence="2" key="1">
    <citation type="submission" date="2016-12" db="EMBL/GenBank/DDBJ databases">
        <title>Identification of bacilladnaviruses in Amphibola crenata and benthic sediments in New Zealand.</title>
        <authorList>
            <person name="Varsani A."/>
            <person name="Kraberger S."/>
            <person name="Dayaram A."/>
            <person name="Goldstien S."/>
            <person name="Kazlauskas D."/>
            <person name="Krupovic M."/>
        </authorList>
    </citation>
    <scope>NUCLEOTIDE SEQUENCE [LARGE SCALE GENOMIC DNA]</scope>
    <source>
        <strain evidence="2">GaBacV1</strain>
    </source>
</reference>
<evidence type="ECO:0000256" key="1">
    <source>
        <dbReference type="SAM" id="MobiDB-lite"/>
    </source>
</evidence>
<protein>
    <submittedName>
        <fullName evidence="2">p2</fullName>
    </submittedName>
</protein>
<name>A0A1P8YT79_9VIRU</name>
<keyword evidence="3" id="KW-1185">Reference proteome</keyword>
<organism evidence="2">
    <name type="scientific">Amphibola crenata associated bacilladnavirus 1</name>
    <dbReference type="NCBI Taxonomy" id="1941435"/>
    <lineage>
        <taxon>Viruses</taxon>
        <taxon>Monodnaviria</taxon>
        <taxon>Shotokuvirae</taxon>
        <taxon>Cressdnaviricota</taxon>
        <taxon>Arfiviricetes</taxon>
        <taxon>Baphyvirales</taxon>
        <taxon>Bacilladnaviridae</taxon>
        <taxon>Protobacilladnavirus</taxon>
        <taxon>Protobacilladnavirus mudflat</taxon>
    </lineage>
</organism>
<feature type="region of interest" description="Disordered" evidence="1">
    <location>
        <begin position="132"/>
        <end position="221"/>
    </location>
</feature>
<accession>A0A1P8YT79</accession>
<feature type="compositionally biased region" description="Basic residues" evidence="1">
    <location>
        <begin position="196"/>
        <end position="221"/>
    </location>
</feature>
<dbReference type="KEGG" id="vg:30999677"/>